<dbReference type="GO" id="GO:0003676">
    <property type="term" value="F:nucleic acid binding"/>
    <property type="evidence" value="ECO:0007669"/>
    <property type="project" value="InterPro"/>
</dbReference>
<dbReference type="RefSeq" id="WP_015523875.1">
    <property type="nucleotide sequence ID" value="NZ_CABMMZ010000026.1"/>
</dbReference>
<dbReference type="AlphaFoldDB" id="A0A2N0UXM1"/>
<protein>
    <submittedName>
        <fullName evidence="1">Uncharacterized protein</fullName>
    </submittedName>
</protein>
<sequence>MEIFIIYICIISLISIIVTVCDKYFAIHRKWRVRESTLLILSALGGSVAMYITMQLIRHKTRHIKFMLGIPIIFIIQLIILFFVWRMIYV</sequence>
<evidence type="ECO:0000313" key="2">
    <source>
        <dbReference type="Proteomes" id="UP000233425"/>
    </source>
</evidence>
<reference evidence="1" key="1">
    <citation type="journal article" date="2018" name="Environ. Microbiol.">
        <title>Sporulation capability and amylosome conservation among diverse human colonic and rumen isolates of the keystone starch-degrader Ruminococcus bromii.</title>
        <authorList>
            <person name="Mukhopadhya I."/>
            <person name="Morais S."/>
            <person name="Laverde-Gomez J."/>
            <person name="Sheridan P.O."/>
            <person name="Walker A.W."/>
            <person name="Kelly W."/>
            <person name="Klieve A.V."/>
            <person name="Ouwerkerk D."/>
            <person name="Duncan S.H."/>
            <person name="Louis P."/>
            <person name="Koropatkin N."/>
            <person name="Cockburn D."/>
            <person name="Kibler R."/>
            <person name="Cooper P.J."/>
            <person name="Sandoval C."/>
            <person name="Crost E."/>
            <person name="Juge N."/>
            <person name="Bayer E.A."/>
            <person name="Flint H.J."/>
        </authorList>
    </citation>
    <scope>NUCLEOTIDE SEQUENCE [LARGE SCALE GENOMIC DNA]</scope>
    <source>
        <strain evidence="1">ATCC 27255</strain>
    </source>
</reference>
<dbReference type="EMBL" id="NNSR01000026">
    <property type="protein sequence ID" value="PKD32398.1"/>
    <property type="molecule type" value="Genomic_DNA"/>
</dbReference>
<name>A0A2N0UXM1_9FIRM</name>
<dbReference type="PIRSF" id="PIRSF002599">
    <property type="entry name" value="Cold_shock_A"/>
    <property type="match status" value="1"/>
</dbReference>
<comment type="caution">
    <text evidence="1">The sequence shown here is derived from an EMBL/GenBank/DDBJ whole genome shotgun (WGS) entry which is preliminary data.</text>
</comment>
<gene>
    <name evidence="1" type="ORF">RBATCC27255_00346</name>
</gene>
<dbReference type="InterPro" id="IPR012156">
    <property type="entry name" value="Cold_shock_CspA"/>
</dbReference>
<organism evidence="1 2">
    <name type="scientific">Ruminococcus bromii</name>
    <dbReference type="NCBI Taxonomy" id="40518"/>
    <lineage>
        <taxon>Bacteria</taxon>
        <taxon>Bacillati</taxon>
        <taxon>Bacillota</taxon>
        <taxon>Clostridia</taxon>
        <taxon>Eubacteriales</taxon>
        <taxon>Oscillospiraceae</taxon>
        <taxon>Ruminococcus</taxon>
    </lineage>
</organism>
<evidence type="ECO:0000313" key="1">
    <source>
        <dbReference type="EMBL" id="PKD32398.1"/>
    </source>
</evidence>
<keyword evidence="2" id="KW-1185">Reference proteome</keyword>
<proteinExistence type="predicted"/>
<dbReference type="InterPro" id="IPR010718">
    <property type="entry name" value="DUF1294"/>
</dbReference>
<accession>A0A2N0UXM1</accession>
<dbReference type="Proteomes" id="UP000233425">
    <property type="component" value="Unassembled WGS sequence"/>
</dbReference>
<dbReference type="Pfam" id="PF06961">
    <property type="entry name" value="DUF1294"/>
    <property type="match status" value="1"/>
</dbReference>